<evidence type="ECO:0000313" key="1">
    <source>
        <dbReference type="EMBL" id="MBG8555064.1"/>
    </source>
</evidence>
<dbReference type="EMBL" id="JADWYK010000010">
    <property type="protein sequence ID" value="MBG8555064.1"/>
    <property type="molecule type" value="Genomic_DNA"/>
</dbReference>
<organism evidence="1 2">
    <name type="scientific">Hymenobacter guriensis</name>
    <dbReference type="NCBI Taxonomy" id="2793065"/>
    <lineage>
        <taxon>Bacteria</taxon>
        <taxon>Pseudomonadati</taxon>
        <taxon>Bacteroidota</taxon>
        <taxon>Cytophagia</taxon>
        <taxon>Cytophagales</taxon>
        <taxon>Hymenobacteraceae</taxon>
        <taxon>Hymenobacter</taxon>
    </lineage>
</organism>
<protein>
    <submittedName>
        <fullName evidence="1">Uncharacterized protein</fullName>
    </submittedName>
</protein>
<reference evidence="1 2" key="1">
    <citation type="submission" date="2020-11" db="EMBL/GenBank/DDBJ databases">
        <title>Hymenobacter sp.</title>
        <authorList>
            <person name="Kim M.K."/>
        </authorList>
    </citation>
    <scope>NUCLEOTIDE SEQUENCE [LARGE SCALE GENOMIC DNA]</scope>
    <source>
        <strain evidence="1 2">BT594</strain>
    </source>
</reference>
<accession>A0ABS0L4R3</accession>
<sequence>MASLSSIPVIRLNPEADQVDLVFLTTSQALRRRNWDPEAFEIDTLGFPNELSGQDYPIVMRLQGPLDNLTGGWLPEVYFHDDQPLEPVRARDVQDACNSLRKAQQVWLKADESRDLDGQLVSGILYSKGK</sequence>
<dbReference type="RefSeq" id="WP_196956084.1">
    <property type="nucleotide sequence ID" value="NZ_JADWYK010000010.1"/>
</dbReference>
<name>A0ABS0L4R3_9BACT</name>
<evidence type="ECO:0000313" key="2">
    <source>
        <dbReference type="Proteomes" id="UP000601099"/>
    </source>
</evidence>
<proteinExistence type="predicted"/>
<gene>
    <name evidence="1" type="ORF">I5L79_16035</name>
</gene>
<comment type="caution">
    <text evidence="1">The sequence shown here is derived from an EMBL/GenBank/DDBJ whole genome shotgun (WGS) entry which is preliminary data.</text>
</comment>
<keyword evidence="2" id="KW-1185">Reference proteome</keyword>
<dbReference type="Proteomes" id="UP000601099">
    <property type="component" value="Unassembled WGS sequence"/>
</dbReference>